<dbReference type="KEGG" id="bfz:BAU07_03380"/>
<protein>
    <submittedName>
        <fullName evidence="3">Malate/lactate/ureidoglycolate dehydrogenase</fullName>
    </submittedName>
</protein>
<dbReference type="AlphaFoldDB" id="A0A193G9H2"/>
<reference evidence="3 4" key="1">
    <citation type="submission" date="2016-06" db="EMBL/GenBank/DDBJ databases">
        <title>Complete genome sequences of Bordetella bronchialis and Bordetella flabilis.</title>
        <authorList>
            <person name="LiPuma J.J."/>
            <person name="Spilker T."/>
        </authorList>
    </citation>
    <scope>NUCLEOTIDE SEQUENCE [LARGE SCALE GENOMIC DNA]</scope>
    <source>
        <strain evidence="3 4">AU10664</strain>
    </source>
</reference>
<dbReference type="STRING" id="463014.BAU07_03380"/>
<dbReference type="InterPro" id="IPR043144">
    <property type="entry name" value="Mal/L-sulf/L-lact_DH-like_ah"/>
</dbReference>
<dbReference type="NCBIfam" id="NF007504">
    <property type="entry name" value="PRK10098.1"/>
    <property type="match status" value="1"/>
</dbReference>
<keyword evidence="2" id="KW-0560">Oxidoreductase</keyword>
<dbReference type="RefSeq" id="WP_066654126.1">
    <property type="nucleotide sequence ID" value="NZ_CBCSCL010000029.1"/>
</dbReference>
<dbReference type="Gene3D" id="1.10.1530.10">
    <property type="match status" value="1"/>
</dbReference>
<evidence type="ECO:0000256" key="1">
    <source>
        <dbReference type="ARBA" id="ARBA00006056"/>
    </source>
</evidence>
<dbReference type="InterPro" id="IPR036111">
    <property type="entry name" value="Mal/L-sulfo/L-lacto_DH-like_sf"/>
</dbReference>
<dbReference type="PANTHER" id="PTHR11091">
    <property type="entry name" value="OXIDOREDUCTASE-RELATED"/>
    <property type="match status" value="1"/>
</dbReference>
<name>A0A193G9H2_9BORD</name>
<organism evidence="3 4">
    <name type="scientific">Bordetella flabilis</name>
    <dbReference type="NCBI Taxonomy" id="463014"/>
    <lineage>
        <taxon>Bacteria</taxon>
        <taxon>Pseudomonadati</taxon>
        <taxon>Pseudomonadota</taxon>
        <taxon>Betaproteobacteria</taxon>
        <taxon>Burkholderiales</taxon>
        <taxon>Alcaligenaceae</taxon>
        <taxon>Bordetella</taxon>
    </lineage>
</organism>
<dbReference type="Pfam" id="PF02615">
    <property type="entry name" value="Ldh_2"/>
    <property type="match status" value="1"/>
</dbReference>
<keyword evidence="4" id="KW-1185">Reference proteome</keyword>
<evidence type="ECO:0000313" key="3">
    <source>
        <dbReference type="EMBL" id="ANN76283.1"/>
    </source>
</evidence>
<proteinExistence type="inferred from homology"/>
<dbReference type="EMBL" id="CP016172">
    <property type="protein sequence ID" value="ANN76283.1"/>
    <property type="molecule type" value="Genomic_DNA"/>
</dbReference>
<dbReference type="Proteomes" id="UP000091926">
    <property type="component" value="Chromosome"/>
</dbReference>
<dbReference type="SUPFAM" id="SSF89733">
    <property type="entry name" value="L-sulfolactate dehydrogenase-like"/>
    <property type="match status" value="1"/>
</dbReference>
<dbReference type="InterPro" id="IPR043143">
    <property type="entry name" value="Mal/L-sulf/L-lact_DH-like_NADP"/>
</dbReference>
<accession>A0A193G9H2</accession>
<dbReference type="Gene3D" id="3.30.1370.60">
    <property type="entry name" value="Hypothetical oxidoreductase yiak, domain 2"/>
    <property type="match status" value="1"/>
</dbReference>
<dbReference type="GO" id="GO:0016491">
    <property type="term" value="F:oxidoreductase activity"/>
    <property type="evidence" value="ECO:0007669"/>
    <property type="project" value="UniProtKB-KW"/>
</dbReference>
<evidence type="ECO:0000256" key="2">
    <source>
        <dbReference type="ARBA" id="ARBA00023002"/>
    </source>
</evidence>
<dbReference type="PANTHER" id="PTHR11091:SF0">
    <property type="entry name" value="MALATE DEHYDROGENASE"/>
    <property type="match status" value="1"/>
</dbReference>
<comment type="similarity">
    <text evidence="1">Belongs to the LDH2/MDH2 oxidoreductase family.</text>
</comment>
<gene>
    <name evidence="3" type="ORF">BAU07_03380</name>
</gene>
<sequence length="358" mass="38059">MAQFHMFMPDALRAAVREIMRGFHSSEREGELVAANLVRANLTAHDSHGIGMLPRYVQAFQEGNLKPNAQVGISLDTGTLLALDGGAGFGQVVGQEAMNLGIERARQHGACIMALANAHHLGRIGEWAEMAVAQGLISIHFVNVISRPIVAPWGGSDARFGTNPFAVGIPLASSEPIVLDFATSMIAQGKTRVAFNKGESLAPGCLLDAQGRPTTDPVFGVLDPLGALLPFGEHKGFGLSLVCELLGGALAGRHSVDGPADGRRRVLNGMLTILIDPSRIGDRAIFEEQARRTLDWIKASPPQPGVDSVLVAGEPERRATAQRQAEGIPVDEQTWADIVRHADMLGVPVATVNRHVGL</sequence>
<evidence type="ECO:0000313" key="4">
    <source>
        <dbReference type="Proteomes" id="UP000091926"/>
    </source>
</evidence>
<dbReference type="InterPro" id="IPR003767">
    <property type="entry name" value="Malate/L-lactate_DH-like"/>
</dbReference>